<dbReference type="AlphaFoldDB" id="A0A0F6YGP7"/>
<dbReference type="PANTHER" id="PTHR38050:SF2">
    <property type="entry name" value="FERULOYL ESTERASE C-RELATED"/>
    <property type="match status" value="1"/>
</dbReference>
<dbReference type="PANTHER" id="PTHR38050">
    <property type="match status" value="1"/>
</dbReference>
<evidence type="ECO:0000256" key="4">
    <source>
        <dbReference type="ARBA" id="ARBA00022729"/>
    </source>
</evidence>
<dbReference type="GO" id="GO:0005576">
    <property type="term" value="C:extracellular region"/>
    <property type="evidence" value="ECO:0007669"/>
    <property type="project" value="UniProtKB-SubCell"/>
</dbReference>
<evidence type="ECO:0000256" key="3">
    <source>
        <dbReference type="ARBA" id="ARBA00022651"/>
    </source>
</evidence>
<keyword evidence="4" id="KW-0732">Signal</keyword>
<dbReference type="KEGG" id="samy:DB32_000246"/>
<feature type="region of interest" description="Disordered" evidence="8">
    <location>
        <begin position="21"/>
        <end position="78"/>
    </location>
</feature>
<dbReference type="RefSeq" id="WP_053230574.1">
    <property type="nucleotide sequence ID" value="NZ_CP011125.1"/>
</dbReference>
<protein>
    <recommendedName>
        <fullName evidence="11">Poly(3-hydroxybutyrate) depolymerase</fullName>
    </recommendedName>
</protein>
<dbReference type="SUPFAM" id="SSF53474">
    <property type="entry name" value="alpha/beta-Hydrolases"/>
    <property type="match status" value="1"/>
</dbReference>
<dbReference type="InterPro" id="IPR029058">
    <property type="entry name" value="AB_hydrolase_fold"/>
</dbReference>
<dbReference type="STRING" id="927083.DB32_000246"/>
<name>A0A0F6YGP7_9BACT</name>
<evidence type="ECO:0008006" key="11">
    <source>
        <dbReference type="Google" id="ProtNLM"/>
    </source>
</evidence>
<keyword evidence="6" id="KW-0119">Carbohydrate metabolism</keyword>
<evidence type="ECO:0000256" key="7">
    <source>
        <dbReference type="ARBA" id="ARBA00023326"/>
    </source>
</evidence>
<keyword evidence="3" id="KW-0858">Xylan degradation</keyword>
<evidence type="ECO:0000256" key="5">
    <source>
        <dbReference type="ARBA" id="ARBA00022801"/>
    </source>
</evidence>
<keyword evidence="5" id="KW-0378">Hydrolase</keyword>
<dbReference type="PROSITE" id="PS51257">
    <property type="entry name" value="PROKAR_LIPOPROTEIN"/>
    <property type="match status" value="1"/>
</dbReference>
<feature type="compositionally biased region" description="Low complexity" evidence="8">
    <location>
        <begin position="37"/>
        <end position="65"/>
    </location>
</feature>
<evidence type="ECO:0000313" key="10">
    <source>
        <dbReference type="Proteomes" id="UP000034883"/>
    </source>
</evidence>
<comment type="subcellular location">
    <subcellularLocation>
        <location evidence="1">Secreted</location>
    </subcellularLocation>
</comment>
<accession>A0A0F6YGP7</accession>
<keyword evidence="7" id="KW-0624">Polysaccharide degradation</keyword>
<evidence type="ECO:0000256" key="1">
    <source>
        <dbReference type="ARBA" id="ARBA00004613"/>
    </source>
</evidence>
<evidence type="ECO:0000256" key="2">
    <source>
        <dbReference type="ARBA" id="ARBA00022525"/>
    </source>
</evidence>
<gene>
    <name evidence="9" type="ORF">DB32_000246</name>
</gene>
<dbReference type="InterPro" id="IPR043595">
    <property type="entry name" value="FaeB/C/D"/>
</dbReference>
<evidence type="ECO:0000313" key="9">
    <source>
        <dbReference type="EMBL" id="AKF03097.1"/>
    </source>
</evidence>
<evidence type="ECO:0000256" key="8">
    <source>
        <dbReference type="SAM" id="MobiDB-lite"/>
    </source>
</evidence>
<dbReference type="Gene3D" id="3.40.50.1820">
    <property type="entry name" value="alpha/beta hydrolase"/>
    <property type="match status" value="1"/>
</dbReference>
<dbReference type="EMBL" id="CP011125">
    <property type="protein sequence ID" value="AKF03097.1"/>
    <property type="molecule type" value="Genomic_DNA"/>
</dbReference>
<dbReference type="Proteomes" id="UP000034883">
    <property type="component" value="Chromosome"/>
</dbReference>
<dbReference type="GO" id="GO:0045493">
    <property type="term" value="P:xylan catabolic process"/>
    <property type="evidence" value="ECO:0007669"/>
    <property type="project" value="UniProtKB-KW"/>
</dbReference>
<reference evidence="9 10" key="1">
    <citation type="submission" date="2015-03" db="EMBL/GenBank/DDBJ databases">
        <title>Genome assembly of Sandaracinus amylolyticus DSM 53668.</title>
        <authorList>
            <person name="Sharma G."/>
            <person name="Subramanian S."/>
        </authorList>
    </citation>
    <scope>NUCLEOTIDE SEQUENCE [LARGE SCALE GENOMIC DNA]</scope>
    <source>
        <strain evidence="9 10">DSM 53668</strain>
    </source>
</reference>
<sequence length="306" mass="32789">MRAVSLLSLVLLIGCSPEITSDDPRDAGVDAQRAVDASEPALDAPSDPPDASAPDASSDPDAGPDVARSTGCTSGEGLAEGEHRFTLGGLDRLYRLRLPEGYSRDRAWPLILALHPNGGNAGYWDGTSGDRAIRELAREEAIVLVAQAREGDWRGDLPVELAYFDHVIDELESTLCIDTSRIFSMGFSGGGSFSGVLGCMRDDIRAIASGGAVIYFDREACVGEPAAWITIGAEELIDGRAQFRDFWRDRSGCDATSTATDPAPCTAYDGCESARPIHYCQHAGGHVWPAFGTQAAWDFFHQYFAP</sequence>
<proteinExistence type="predicted"/>
<evidence type="ECO:0000256" key="6">
    <source>
        <dbReference type="ARBA" id="ARBA00023277"/>
    </source>
</evidence>
<organism evidence="9 10">
    <name type="scientific">Sandaracinus amylolyticus</name>
    <dbReference type="NCBI Taxonomy" id="927083"/>
    <lineage>
        <taxon>Bacteria</taxon>
        <taxon>Pseudomonadati</taxon>
        <taxon>Myxococcota</taxon>
        <taxon>Polyangia</taxon>
        <taxon>Polyangiales</taxon>
        <taxon>Sandaracinaceae</taxon>
        <taxon>Sandaracinus</taxon>
    </lineage>
</organism>
<dbReference type="OrthoDB" id="9764953at2"/>
<dbReference type="GO" id="GO:0030600">
    <property type="term" value="F:feruloyl esterase activity"/>
    <property type="evidence" value="ECO:0007669"/>
    <property type="project" value="InterPro"/>
</dbReference>
<keyword evidence="10" id="KW-1185">Reference proteome</keyword>
<keyword evidence="2" id="KW-0964">Secreted</keyword>